<dbReference type="EMBL" id="SODA01000005">
    <property type="protein sequence ID" value="TDW06469.1"/>
    <property type="molecule type" value="Genomic_DNA"/>
</dbReference>
<name>A0A4R7Z9F3_9FIRM</name>
<reference evidence="1 2" key="1">
    <citation type="submission" date="2019-03" db="EMBL/GenBank/DDBJ databases">
        <title>Subsurface microbial communities from deep shales in Ohio and West Virginia, USA.</title>
        <authorList>
            <person name="Wrighton K."/>
        </authorList>
    </citation>
    <scope>NUCLEOTIDE SEQUENCE [LARGE SCALE GENOMIC DNA]</scope>
    <source>
        <strain evidence="1 2">MSL9.2</strain>
    </source>
</reference>
<dbReference type="AlphaFoldDB" id="A0A4R7Z9F3"/>
<proteinExistence type="predicted"/>
<dbReference type="OrthoDB" id="9799173at2"/>
<gene>
    <name evidence="1" type="ORF">C8C77_105105</name>
</gene>
<accession>A0A4R7Z9F3</accession>
<evidence type="ECO:0000313" key="1">
    <source>
        <dbReference type="EMBL" id="TDW06469.1"/>
    </source>
</evidence>
<evidence type="ECO:0008006" key="3">
    <source>
        <dbReference type="Google" id="ProtNLM"/>
    </source>
</evidence>
<protein>
    <recommendedName>
        <fullName evidence="3">YgiT-type zinc finger domain-containing protein</fullName>
    </recommendedName>
</protein>
<comment type="caution">
    <text evidence="1">The sequence shown here is derived from an EMBL/GenBank/DDBJ whole genome shotgun (WGS) entry which is preliminary data.</text>
</comment>
<dbReference type="Proteomes" id="UP000294697">
    <property type="component" value="Unassembled WGS sequence"/>
</dbReference>
<evidence type="ECO:0000313" key="2">
    <source>
        <dbReference type="Proteomes" id="UP000294697"/>
    </source>
</evidence>
<organism evidence="1 2">
    <name type="scientific">Halanaerobium saccharolyticum</name>
    <dbReference type="NCBI Taxonomy" id="43595"/>
    <lineage>
        <taxon>Bacteria</taxon>
        <taxon>Bacillati</taxon>
        <taxon>Bacillota</taxon>
        <taxon>Clostridia</taxon>
        <taxon>Halanaerobiales</taxon>
        <taxon>Halanaerobiaceae</taxon>
        <taxon>Halanaerobium</taxon>
    </lineage>
</organism>
<dbReference type="RefSeq" id="WP_111570709.1">
    <property type="nucleotide sequence ID" value="NZ_QLME01000001.1"/>
</dbReference>
<sequence length="72" mass="8628">MRNFCPECRKEVEYHIEKSVEKKEVRGLEFEYEAERAYCNECGSEIFIPELHDQNLKRIDKAYRDGDSPAHF</sequence>